<protein>
    <recommendedName>
        <fullName evidence="1">Knr4/Smi1-like domain-containing protein</fullName>
    </recommendedName>
</protein>
<dbReference type="InterPro" id="IPR037883">
    <property type="entry name" value="Knr4/Smi1-like_sf"/>
</dbReference>
<dbReference type="Gene3D" id="3.40.1580.10">
    <property type="entry name" value="SMI1/KNR4-like"/>
    <property type="match status" value="1"/>
</dbReference>
<sequence>MRKLWARIKAALRASAPDRLAVLAGGATPEVIADAETRLGVTLPVDVRESYAVHNGSGDADVLAHRTMGLIDVPLLSLDAVVRDREMWLGWWEDGSFDDRRADPRGPVRAQWWCRGWVPVTWDGGGDHLCIDLDPASGGVSGQVIYFCHEVGPVEVVAPSWRAYLEGYAADLESGRLRFEGGELVALG</sequence>
<dbReference type="InterPro" id="IPR018958">
    <property type="entry name" value="Knr4/Smi1-like_dom"/>
</dbReference>
<evidence type="ECO:0000259" key="1">
    <source>
        <dbReference type="SMART" id="SM00860"/>
    </source>
</evidence>
<dbReference type="KEGG" id="gog:C1280_17385"/>
<evidence type="ECO:0000313" key="3">
    <source>
        <dbReference type="Proteomes" id="UP000245802"/>
    </source>
</evidence>
<dbReference type="InterPro" id="IPR051873">
    <property type="entry name" value="KNR4/SMI1_regulator"/>
</dbReference>
<evidence type="ECO:0000313" key="2">
    <source>
        <dbReference type="EMBL" id="AWM38578.1"/>
    </source>
</evidence>
<dbReference type="SMART" id="SM00860">
    <property type="entry name" value="SMI1_KNR4"/>
    <property type="match status" value="1"/>
</dbReference>
<feature type="domain" description="Knr4/Smi1-like" evidence="1">
    <location>
        <begin position="26"/>
        <end position="167"/>
    </location>
</feature>
<dbReference type="Proteomes" id="UP000245802">
    <property type="component" value="Chromosome"/>
</dbReference>
<name>A0A2Z3GYQ4_9BACT</name>
<gene>
    <name evidence="2" type="ORF">C1280_17385</name>
</gene>
<dbReference type="SUPFAM" id="SSF160631">
    <property type="entry name" value="SMI1/KNR4-like"/>
    <property type="match status" value="1"/>
</dbReference>
<dbReference type="OrthoDB" id="6989522at2"/>
<dbReference type="Pfam" id="PF09346">
    <property type="entry name" value="SMI1_KNR4"/>
    <property type="match status" value="1"/>
</dbReference>
<dbReference type="EMBL" id="CP025958">
    <property type="protein sequence ID" value="AWM38578.1"/>
    <property type="molecule type" value="Genomic_DNA"/>
</dbReference>
<keyword evidence="3" id="KW-1185">Reference proteome</keyword>
<dbReference type="AlphaFoldDB" id="A0A2Z3GYQ4"/>
<accession>A0A2Z3GYQ4</accession>
<proteinExistence type="predicted"/>
<dbReference type="PANTHER" id="PTHR47432:SF1">
    <property type="entry name" value="CELL WALL ASSEMBLY REGULATOR SMI1"/>
    <property type="match status" value="1"/>
</dbReference>
<dbReference type="PANTHER" id="PTHR47432">
    <property type="entry name" value="CELL WALL ASSEMBLY REGULATOR SMI1"/>
    <property type="match status" value="1"/>
</dbReference>
<reference evidence="2 3" key="1">
    <citation type="submission" date="2018-01" db="EMBL/GenBank/DDBJ databases">
        <title>G. obscuriglobus.</title>
        <authorList>
            <person name="Franke J."/>
            <person name="Blomberg W."/>
            <person name="Selmecki A."/>
        </authorList>
    </citation>
    <scope>NUCLEOTIDE SEQUENCE [LARGE SCALE GENOMIC DNA]</scope>
    <source>
        <strain evidence="2 3">DSM 5831</strain>
    </source>
</reference>
<organism evidence="2 3">
    <name type="scientific">Gemmata obscuriglobus</name>
    <dbReference type="NCBI Taxonomy" id="114"/>
    <lineage>
        <taxon>Bacteria</taxon>
        <taxon>Pseudomonadati</taxon>
        <taxon>Planctomycetota</taxon>
        <taxon>Planctomycetia</taxon>
        <taxon>Gemmatales</taxon>
        <taxon>Gemmataceae</taxon>
        <taxon>Gemmata</taxon>
    </lineage>
</organism>
<dbReference type="RefSeq" id="WP_010044517.1">
    <property type="nucleotide sequence ID" value="NZ_CP025958.1"/>
</dbReference>